<reference evidence="5" key="2">
    <citation type="submission" date="2021-04" db="EMBL/GenBank/DDBJ databases">
        <authorList>
            <person name="Gilroy R."/>
        </authorList>
    </citation>
    <scope>NUCLEOTIDE SEQUENCE</scope>
    <source>
        <strain evidence="5">ChiSjej1B19-8411</strain>
    </source>
</reference>
<protein>
    <submittedName>
        <fullName evidence="5">RibD family protein</fullName>
    </submittedName>
</protein>
<evidence type="ECO:0000256" key="2">
    <source>
        <dbReference type="ARBA" id="ARBA00022857"/>
    </source>
</evidence>
<evidence type="ECO:0000313" key="5">
    <source>
        <dbReference type="EMBL" id="HIX59982.1"/>
    </source>
</evidence>
<comment type="caution">
    <text evidence="5">The sequence shown here is derived from an EMBL/GenBank/DDBJ whole genome shotgun (WGS) entry which is preliminary data.</text>
</comment>
<dbReference type="GO" id="GO:0009231">
    <property type="term" value="P:riboflavin biosynthetic process"/>
    <property type="evidence" value="ECO:0007669"/>
    <property type="project" value="InterPro"/>
</dbReference>
<name>A0A9D1WJI1_9FIRM</name>
<dbReference type="AlphaFoldDB" id="A0A9D1WJI1"/>
<dbReference type="InterPro" id="IPR050765">
    <property type="entry name" value="Riboflavin_Biosynth_HTPR"/>
</dbReference>
<dbReference type="Pfam" id="PF01872">
    <property type="entry name" value="RibD_C"/>
    <property type="match status" value="1"/>
</dbReference>
<dbReference type="InterPro" id="IPR024072">
    <property type="entry name" value="DHFR-like_dom_sf"/>
</dbReference>
<gene>
    <name evidence="5" type="ORF">IAA45_09760</name>
</gene>
<proteinExistence type="predicted"/>
<reference evidence="5" key="1">
    <citation type="journal article" date="2021" name="PeerJ">
        <title>Extensive microbial diversity within the chicken gut microbiome revealed by metagenomics and culture.</title>
        <authorList>
            <person name="Gilroy R."/>
            <person name="Ravi A."/>
            <person name="Getino M."/>
            <person name="Pursley I."/>
            <person name="Horton D.L."/>
            <person name="Alikhan N.F."/>
            <person name="Baker D."/>
            <person name="Gharbi K."/>
            <person name="Hall N."/>
            <person name="Watson M."/>
            <person name="Adriaenssens E.M."/>
            <person name="Foster-Nyarko E."/>
            <person name="Jarju S."/>
            <person name="Secka A."/>
            <person name="Antonio M."/>
            <person name="Oren A."/>
            <person name="Chaudhuri R.R."/>
            <person name="La Ragione R."/>
            <person name="Hildebrand F."/>
            <person name="Pallen M.J."/>
        </authorList>
    </citation>
    <scope>NUCLEOTIDE SEQUENCE</scope>
    <source>
        <strain evidence="5">ChiSjej1B19-8411</strain>
    </source>
</reference>
<dbReference type="Gene3D" id="3.40.430.10">
    <property type="entry name" value="Dihydrofolate Reductase, subunit A"/>
    <property type="match status" value="1"/>
</dbReference>
<organism evidence="5 6">
    <name type="scientific">Candidatus Blautia gallistercoris</name>
    <dbReference type="NCBI Taxonomy" id="2838490"/>
    <lineage>
        <taxon>Bacteria</taxon>
        <taxon>Bacillati</taxon>
        <taxon>Bacillota</taxon>
        <taxon>Clostridia</taxon>
        <taxon>Lachnospirales</taxon>
        <taxon>Lachnospiraceae</taxon>
        <taxon>Blautia</taxon>
    </lineage>
</organism>
<dbReference type="InterPro" id="IPR002734">
    <property type="entry name" value="RibDG_C"/>
</dbReference>
<evidence type="ECO:0000256" key="1">
    <source>
        <dbReference type="ARBA" id="ARBA00005104"/>
    </source>
</evidence>
<evidence type="ECO:0000256" key="3">
    <source>
        <dbReference type="ARBA" id="ARBA00023002"/>
    </source>
</evidence>
<evidence type="ECO:0000313" key="6">
    <source>
        <dbReference type="Proteomes" id="UP000886817"/>
    </source>
</evidence>
<evidence type="ECO:0000259" key="4">
    <source>
        <dbReference type="Pfam" id="PF01872"/>
    </source>
</evidence>
<dbReference type="PANTHER" id="PTHR38011:SF7">
    <property type="entry name" value="2,5-DIAMINO-6-RIBOSYLAMINO-4(3H)-PYRIMIDINONE 5'-PHOSPHATE REDUCTASE"/>
    <property type="match status" value="1"/>
</dbReference>
<dbReference type="Proteomes" id="UP000886817">
    <property type="component" value="Unassembled WGS sequence"/>
</dbReference>
<dbReference type="SUPFAM" id="SSF53597">
    <property type="entry name" value="Dihydrofolate reductase-like"/>
    <property type="match status" value="1"/>
</dbReference>
<dbReference type="PANTHER" id="PTHR38011">
    <property type="entry name" value="DIHYDROFOLATE REDUCTASE FAMILY PROTEIN (AFU_ORTHOLOGUE AFUA_8G06820)"/>
    <property type="match status" value="1"/>
</dbReference>
<accession>A0A9D1WJI1</accession>
<dbReference type="GO" id="GO:0008703">
    <property type="term" value="F:5-amino-6-(5-phosphoribosylamino)uracil reductase activity"/>
    <property type="evidence" value="ECO:0007669"/>
    <property type="project" value="InterPro"/>
</dbReference>
<sequence length="258" mass="28207">MQAGPKHGLPFAWRKRSTMDKPFVVCHMLTSLDGKIDGAYMSDPGNAAARTAYGELRKFYGCQATLYGTVTMKGSYADGLAPALPTVTSPVSREDYLALSDVKNYIVSVDPQGELGFHSGYIEKKGRPRAHVIEVLTAQVNDAYLLYLQNTGVSYIFAGSEHLDCGLLLHKLKNKFGIDRLMIAGGGAMNASFLQEDLIDELSLVISPLADGNTTSVSIFERGDFLPHRKPVAFSLIDAKPLDGDALWLRYAQKKETI</sequence>
<keyword evidence="3" id="KW-0560">Oxidoreductase</keyword>
<keyword evidence="2" id="KW-0521">NADP</keyword>
<comment type="pathway">
    <text evidence="1">Cofactor biosynthesis; riboflavin biosynthesis.</text>
</comment>
<feature type="domain" description="Bacterial bifunctional deaminase-reductase C-terminal" evidence="4">
    <location>
        <begin position="22"/>
        <end position="228"/>
    </location>
</feature>
<dbReference type="EMBL" id="DXEX01000206">
    <property type="protein sequence ID" value="HIX59982.1"/>
    <property type="molecule type" value="Genomic_DNA"/>
</dbReference>